<evidence type="ECO:0000313" key="3">
    <source>
        <dbReference type="EMBL" id="QCE03407.1"/>
    </source>
</evidence>
<gene>
    <name evidence="3" type="ORF">DEO72_LG8g1431</name>
</gene>
<dbReference type="GO" id="GO:0034976">
    <property type="term" value="P:response to endoplasmic reticulum stress"/>
    <property type="evidence" value="ECO:0007669"/>
    <property type="project" value="InterPro"/>
</dbReference>
<evidence type="ECO:0000313" key="4">
    <source>
        <dbReference type="Proteomes" id="UP000501690"/>
    </source>
</evidence>
<dbReference type="SMART" id="SM00767">
    <property type="entry name" value="DCD"/>
    <property type="match status" value="1"/>
</dbReference>
<dbReference type="Pfam" id="PF10539">
    <property type="entry name" value="Dev_Cell_Death"/>
    <property type="match status" value="1"/>
</dbReference>
<feature type="domain" description="DCD" evidence="2">
    <location>
        <begin position="35"/>
        <end position="170"/>
    </location>
</feature>
<dbReference type="InterPro" id="IPR044832">
    <property type="entry name" value="NRP-like"/>
</dbReference>
<sequence length="498" mass="57340">MKTGRRTQTFRISAAMPFSPNFVVNSVGGRNLEKYQLGGVIFGCKNTTLKECRSKLLFGLPANHFSYVKNIDPGLPIFLFNYSDRKLHGIFEASTKGKMYIDPYAWIDENSELDRTQYPAQVKVRERLQCQPLSEDKFAPVIAGNYYTNNHFWFELDHRQANKLTSLLASLAFASGCNLKWKTVFPSVPSKEDEAFEIPESETQHFTRSSKRTYSTEVTSSLDGNIRSLDTQLVLKEVNENEINLVYEKLKKIALGHESQDLSISDNVNDITDENDSCTVENDEKENDTPHENNACTVENDENDVYIVEKECPDVPECLEMEENPSTPIEHKYSIDKLIQEVEELMTFKKMQIENNCHLEQKLREAELKIQHLMDRCQILESASNLIHTHVEKTVIQSLDEQHVDPEETLFAKVFFDGEWCLSTIDLYWSFQLVIKSLCHVNSTSMKQLNFTKVLDLDIGRWISPGSKLDKIYAIAFVGINRLILFHTTRRDDVEYLK</sequence>
<accession>A0A4D6MU48</accession>
<proteinExistence type="predicted"/>
<feature type="region of interest" description="Disordered" evidence="1">
    <location>
        <begin position="274"/>
        <end position="296"/>
    </location>
</feature>
<name>A0A4D6MU48_VIGUN</name>
<protein>
    <submittedName>
        <fullName evidence="3">Cleavage and polyadenylation specificity factor subunit 4</fullName>
    </submittedName>
</protein>
<dbReference type="PROSITE" id="PS51222">
    <property type="entry name" value="DCD"/>
    <property type="match status" value="1"/>
</dbReference>
<dbReference type="Proteomes" id="UP000501690">
    <property type="component" value="Linkage Group LG8"/>
</dbReference>
<dbReference type="PANTHER" id="PTHR46034:SF13">
    <property type="entry name" value="DCD (DEVELOPMENT AND CELL DEATH) DOMAIN PROTEIN"/>
    <property type="match status" value="1"/>
</dbReference>
<organism evidence="3 4">
    <name type="scientific">Vigna unguiculata</name>
    <name type="common">Cowpea</name>
    <dbReference type="NCBI Taxonomy" id="3917"/>
    <lineage>
        <taxon>Eukaryota</taxon>
        <taxon>Viridiplantae</taxon>
        <taxon>Streptophyta</taxon>
        <taxon>Embryophyta</taxon>
        <taxon>Tracheophyta</taxon>
        <taxon>Spermatophyta</taxon>
        <taxon>Magnoliopsida</taxon>
        <taxon>eudicotyledons</taxon>
        <taxon>Gunneridae</taxon>
        <taxon>Pentapetalae</taxon>
        <taxon>rosids</taxon>
        <taxon>fabids</taxon>
        <taxon>Fabales</taxon>
        <taxon>Fabaceae</taxon>
        <taxon>Papilionoideae</taxon>
        <taxon>50 kb inversion clade</taxon>
        <taxon>NPAAA clade</taxon>
        <taxon>indigoferoid/millettioid clade</taxon>
        <taxon>Phaseoleae</taxon>
        <taxon>Vigna</taxon>
    </lineage>
</organism>
<evidence type="ECO:0000256" key="1">
    <source>
        <dbReference type="SAM" id="MobiDB-lite"/>
    </source>
</evidence>
<dbReference type="PANTHER" id="PTHR46034">
    <property type="match status" value="1"/>
</dbReference>
<dbReference type="AlphaFoldDB" id="A0A4D6MU48"/>
<feature type="compositionally biased region" description="Acidic residues" evidence="1">
    <location>
        <begin position="274"/>
        <end position="286"/>
    </location>
</feature>
<keyword evidence="4" id="KW-1185">Reference proteome</keyword>
<dbReference type="InterPro" id="IPR013989">
    <property type="entry name" value="Dev_and_cell_death_domain"/>
</dbReference>
<evidence type="ECO:0000259" key="2">
    <source>
        <dbReference type="PROSITE" id="PS51222"/>
    </source>
</evidence>
<reference evidence="3 4" key="1">
    <citation type="submission" date="2019-04" db="EMBL/GenBank/DDBJ databases">
        <title>An improved genome assembly and genetic linkage map for asparagus bean, Vigna unguiculata ssp. sesquipedialis.</title>
        <authorList>
            <person name="Xia Q."/>
            <person name="Zhang R."/>
            <person name="Dong Y."/>
        </authorList>
    </citation>
    <scope>NUCLEOTIDE SEQUENCE [LARGE SCALE GENOMIC DNA]</scope>
    <source>
        <tissue evidence="3">Leaf</tissue>
    </source>
</reference>
<dbReference type="EMBL" id="CP039352">
    <property type="protein sequence ID" value="QCE03407.1"/>
    <property type="molecule type" value="Genomic_DNA"/>
</dbReference>